<evidence type="ECO:0000313" key="3">
    <source>
        <dbReference type="WBParaSite" id="OFLC_0000610401-mRNA-1"/>
    </source>
</evidence>
<name>A0A183HF43_9BILA</name>
<dbReference type="WBParaSite" id="OFLC_0000610401-mRNA-1">
    <property type="protein sequence ID" value="OFLC_0000610401-mRNA-1"/>
    <property type="gene ID" value="OFLC_0000610401"/>
</dbReference>
<evidence type="ECO:0000313" key="1">
    <source>
        <dbReference type="EMBL" id="VDO45425.1"/>
    </source>
</evidence>
<organism evidence="3">
    <name type="scientific">Onchocerca flexuosa</name>
    <dbReference type="NCBI Taxonomy" id="387005"/>
    <lineage>
        <taxon>Eukaryota</taxon>
        <taxon>Metazoa</taxon>
        <taxon>Ecdysozoa</taxon>
        <taxon>Nematoda</taxon>
        <taxon>Chromadorea</taxon>
        <taxon>Rhabditida</taxon>
        <taxon>Spirurina</taxon>
        <taxon>Spiruromorpha</taxon>
        <taxon>Filarioidea</taxon>
        <taxon>Onchocercidae</taxon>
        <taxon>Onchocerca</taxon>
    </lineage>
</organism>
<protein>
    <submittedName>
        <fullName evidence="1 3">Uncharacterized protein</fullName>
    </submittedName>
</protein>
<gene>
    <name evidence="1" type="ORF">OFLC_LOCUS6106</name>
</gene>
<proteinExistence type="predicted"/>
<dbReference type="EMBL" id="UZAJ01005619">
    <property type="protein sequence ID" value="VDO45425.1"/>
    <property type="molecule type" value="Genomic_DNA"/>
</dbReference>
<accession>A0A183HF43</accession>
<dbReference type="AlphaFoldDB" id="A0A183HF43"/>
<evidence type="ECO:0000313" key="2">
    <source>
        <dbReference type="Proteomes" id="UP000267606"/>
    </source>
</evidence>
<sequence>MKMVIQFVYFVMKNWVLNMIGLNISNWKSRNLSKILLV</sequence>
<reference evidence="3" key="1">
    <citation type="submission" date="2016-06" db="UniProtKB">
        <authorList>
            <consortium name="WormBaseParasite"/>
        </authorList>
    </citation>
    <scope>IDENTIFICATION</scope>
</reference>
<dbReference type="Proteomes" id="UP000267606">
    <property type="component" value="Unassembled WGS sequence"/>
</dbReference>
<reference evidence="1 2" key="2">
    <citation type="submission" date="2018-11" db="EMBL/GenBank/DDBJ databases">
        <authorList>
            <consortium name="Pathogen Informatics"/>
        </authorList>
    </citation>
    <scope>NUCLEOTIDE SEQUENCE [LARGE SCALE GENOMIC DNA]</scope>
</reference>
<keyword evidence="2" id="KW-1185">Reference proteome</keyword>